<sequence>MLFIGQVSLHICLGLAYIDPIKEYTTTTPKSLRIREV</sequence>
<accession>A0A0E9QJ78</accession>
<dbReference type="AlphaFoldDB" id="A0A0E9QJ78"/>
<reference evidence="1" key="1">
    <citation type="submission" date="2014-11" db="EMBL/GenBank/DDBJ databases">
        <authorList>
            <person name="Amaro Gonzalez C."/>
        </authorList>
    </citation>
    <scope>NUCLEOTIDE SEQUENCE</scope>
</reference>
<organism evidence="1">
    <name type="scientific">Anguilla anguilla</name>
    <name type="common">European freshwater eel</name>
    <name type="synonym">Muraena anguilla</name>
    <dbReference type="NCBI Taxonomy" id="7936"/>
    <lineage>
        <taxon>Eukaryota</taxon>
        <taxon>Metazoa</taxon>
        <taxon>Chordata</taxon>
        <taxon>Craniata</taxon>
        <taxon>Vertebrata</taxon>
        <taxon>Euteleostomi</taxon>
        <taxon>Actinopterygii</taxon>
        <taxon>Neopterygii</taxon>
        <taxon>Teleostei</taxon>
        <taxon>Anguilliformes</taxon>
        <taxon>Anguillidae</taxon>
        <taxon>Anguilla</taxon>
    </lineage>
</organism>
<protein>
    <submittedName>
        <fullName evidence="1">Uncharacterized protein</fullName>
    </submittedName>
</protein>
<dbReference type="EMBL" id="GBXM01091763">
    <property type="protein sequence ID" value="JAH16814.1"/>
    <property type="molecule type" value="Transcribed_RNA"/>
</dbReference>
<name>A0A0E9QJ78_ANGAN</name>
<reference evidence="1" key="2">
    <citation type="journal article" date="2015" name="Fish Shellfish Immunol.">
        <title>Early steps in the European eel (Anguilla anguilla)-Vibrio vulnificus interaction in the gills: Role of the RtxA13 toxin.</title>
        <authorList>
            <person name="Callol A."/>
            <person name="Pajuelo D."/>
            <person name="Ebbesson L."/>
            <person name="Teles M."/>
            <person name="MacKenzie S."/>
            <person name="Amaro C."/>
        </authorList>
    </citation>
    <scope>NUCLEOTIDE SEQUENCE</scope>
</reference>
<evidence type="ECO:0000313" key="1">
    <source>
        <dbReference type="EMBL" id="JAH16814.1"/>
    </source>
</evidence>
<proteinExistence type="predicted"/>